<organism evidence="2 3">
    <name type="scientific">Riccia sorocarpa</name>
    <dbReference type="NCBI Taxonomy" id="122646"/>
    <lineage>
        <taxon>Eukaryota</taxon>
        <taxon>Viridiplantae</taxon>
        <taxon>Streptophyta</taxon>
        <taxon>Embryophyta</taxon>
        <taxon>Marchantiophyta</taxon>
        <taxon>Marchantiopsida</taxon>
        <taxon>Marchantiidae</taxon>
        <taxon>Marchantiales</taxon>
        <taxon>Ricciaceae</taxon>
        <taxon>Riccia</taxon>
    </lineage>
</organism>
<comment type="caution">
    <text evidence="2">The sequence shown here is derived from an EMBL/GenBank/DDBJ whole genome shotgun (WGS) entry which is preliminary data.</text>
</comment>
<evidence type="ECO:0000313" key="3">
    <source>
        <dbReference type="Proteomes" id="UP001633002"/>
    </source>
</evidence>
<dbReference type="AlphaFoldDB" id="A0ABD3GS34"/>
<feature type="region of interest" description="Disordered" evidence="1">
    <location>
        <begin position="183"/>
        <end position="223"/>
    </location>
</feature>
<dbReference type="EMBL" id="JBJQOH010000007">
    <property type="protein sequence ID" value="KAL3681773.1"/>
    <property type="molecule type" value="Genomic_DNA"/>
</dbReference>
<keyword evidence="3" id="KW-1185">Reference proteome</keyword>
<dbReference type="Proteomes" id="UP001633002">
    <property type="component" value="Unassembled WGS sequence"/>
</dbReference>
<feature type="compositionally biased region" description="Low complexity" evidence="1">
    <location>
        <begin position="192"/>
        <end position="201"/>
    </location>
</feature>
<evidence type="ECO:0000313" key="2">
    <source>
        <dbReference type="EMBL" id="KAL3681773.1"/>
    </source>
</evidence>
<sequence length="223" mass="25355">MAFMHGDDDWAPVTDWHRPAQAWMNLQFLTEPSYQKLDRWWDLPEDNSARGLETLDHLMWSCPRLHDRTSWVTDAILGTGRSVPTFIHLLDEGLWIAKRNPVALVLMSKVFEAKKIRTPIRVLISNVQFSVNERRLCGESLEKYREDTKNTLEHLSAIAVIWEERQRNLRLLMEDITNNRGLIETADDDSQSTHTSSVDSSSSDESEGASTADESESANSAGG</sequence>
<name>A0ABD3GS34_9MARC</name>
<evidence type="ECO:0000256" key="1">
    <source>
        <dbReference type="SAM" id="MobiDB-lite"/>
    </source>
</evidence>
<proteinExistence type="predicted"/>
<reference evidence="2 3" key="1">
    <citation type="submission" date="2024-09" db="EMBL/GenBank/DDBJ databases">
        <title>Chromosome-scale assembly of Riccia sorocarpa.</title>
        <authorList>
            <person name="Paukszto L."/>
        </authorList>
    </citation>
    <scope>NUCLEOTIDE SEQUENCE [LARGE SCALE GENOMIC DNA]</scope>
    <source>
        <strain evidence="2">LP-2024</strain>
        <tissue evidence="2">Aerial parts of the thallus</tissue>
    </source>
</reference>
<gene>
    <name evidence="2" type="ORF">R1sor_024729</name>
</gene>
<accession>A0ABD3GS34</accession>
<protein>
    <submittedName>
        <fullName evidence="2">Uncharacterized protein</fullName>
    </submittedName>
</protein>